<accession>A0A392RJ09</accession>
<reference evidence="1 2" key="1">
    <citation type="journal article" date="2018" name="Front. Plant Sci.">
        <title>Red Clover (Trifolium pratense) and Zigzag Clover (T. medium) - A Picture of Genomic Similarities and Differences.</title>
        <authorList>
            <person name="Dluhosova J."/>
            <person name="Istvanek J."/>
            <person name="Nedelnik J."/>
            <person name="Repkova J."/>
        </authorList>
    </citation>
    <scope>NUCLEOTIDE SEQUENCE [LARGE SCALE GENOMIC DNA]</scope>
    <source>
        <strain evidence="2">cv. 10/8</strain>
        <tissue evidence="1">Leaf</tissue>
    </source>
</reference>
<evidence type="ECO:0000313" key="1">
    <source>
        <dbReference type="EMBL" id="MCI35806.1"/>
    </source>
</evidence>
<protein>
    <submittedName>
        <fullName evidence="1">Retrovirus-related Pol polyprotein from transposon TNT 1-94</fullName>
    </submittedName>
</protein>
<name>A0A392RJ09_9FABA</name>
<dbReference type="EMBL" id="LXQA010227293">
    <property type="protein sequence ID" value="MCI35806.1"/>
    <property type="molecule type" value="Genomic_DNA"/>
</dbReference>
<evidence type="ECO:0000313" key="2">
    <source>
        <dbReference type="Proteomes" id="UP000265520"/>
    </source>
</evidence>
<sequence>SFFFAAMLVYVVKRHAAVHYLRLNEEKVKKAVFKMHLWKAPGPDGFPAGFYQKSWDIVGSNVYVLLIMCGRIQVLLQM</sequence>
<organism evidence="1 2">
    <name type="scientific">Trifolium medium</name>
    <dbReference type="NCBI Taxonomy" id="97028"/>
    <lineage>
        <taxon>Eukaryota</taxon>
        <taxon>Viridiplantae</taxon>
        <taxon>Streptophyta</taxon>
        <taxon>Embryophyta</taxon>
        <taxon>Tracheophyta</taxon>
        <taxon>Spermatophyta</taxon>
        <taxon>Magnoliopsida</taxon>
        <taxon>eudicotyledons</taxon>
        <taxon>Gunneridae</taxon>
        <taxon>Pentapetalae</taxon>
        <taxon>rosids</taxon>
        <taxon>fabids</taxon>
        <taxon>Fabales</taxon>
        <taxon>Fabaceae</taxon>
        <taxon>Papilionoideae</taxon>
        <taxon>50 kb inversion clade</taxon>
        <taxon>NPAAA clade</taxon>
        <taxon>Hologalegina</taxon>
        <taxon>IRL clade</taxon>
        <taxon>Trifolieae</taxon>
        <taxon>Trifolium</taxon>
    </lineage>
</organism>
<dbReference type="Proteomes" id="UP000265520">
    <property type="component" value="Unassembled WGS sequence"/>
</dbReference>
<comment type="caution">
    <text evidence="1">The sequence shown here is derived from an EMBL/GenBank/DDBJ whole genome shotgun (WGS) entry which is preliminary data.</text>
</comment>
<dbReference type="AlphaFoldDB" id="A0A392RJ09"/>
<keyword evidence="2" id="KW-1185">Reference proteome</keyword>
<feature type="non-terminal residue" evidence="1">
    <location>
        <position position="1"/>
    </location>
</feature>
<proteinExistence type="predicted"/>